<feature type="domain" description="PAS" evidence="7">
    <location>
        <begin position="31"/>
        <end position="69"/>
    </location>
</feature>
<keyword evidence="3" id="KW-0597">Phosphoprotein</keyword>
<dbReference type="SMART" id="SM00387">
    <property type="entry name" value="HATPase_c"/>
    <property type="match status" value="1"/>
</dbReference>
<evidence type="ECO:0000313" key="9">
    <source>
        <dbReference type="Proteomes" id="UP000199259"/>
    </source>
</evidence>
<comment type="caution">
    <text evidence="8">The sequence shown here is derived from an EMBL/GenBank/DDBJ whole genome shotgun (WGS) entry which is preliminary data.</text>
</comment>
<dbReference type="SUPFAM" id="SSF55781">
    <property type="entry name" value="GAF domain-like"/>
    <property type="match status" value="1"/>
</dbReference>
<evidence type="ECO:0000256" key="1">
    <source>
        <dbReference type="ARBA" id="ARBA00000085"/>
    </source>
</evidence>
<comment type="catalytic activity">
    <reaction evidence="1">
        <text>ATP + protein L-histidine = ADP + protein N-phospho-L-histidine.</text>
        <dbReference type="EC" id="2.7.13.3"/>
    </reaction>
</comment>
<sequence>MHCQGKDTIVTKSSLDVENRNLFVCDPESIKIYKELPIGVLLTDKLRYIQYCNPAFTRITGFTIEDIHGSFMDDVFCCDPHNENTDPDAKVHAIENDQIFTCKWNTKLNIEKDIRCKKVDVQLSGSNQNLVAWYVEDISFSFENKEDFSVDTDENNSNIILHRKLEIERVISFISSALVAPENLDDLIVESLGKTGNLCGACRAYLFRVDDKNVNMSNTHEWCEEGVESQKDNLQDLPQDMFPWWMGKIERGEIIHIKEVAKMPPEASAEKEILEMQDITSLLVLPVYVNGTVNGFIGLDNVNATGKWSMEDVTVLGAVANIIGSAIGQKEVQDKLNERNRKLIKAYEELKSMEIMKYEFISNLSHELRTPLNSILGYSEILVDEQFGSLNQKQKKSVNSIFNSSRKLGTLIDSLLYMASVLAGKTCYQFDPVQMENIIDNALNHHEFEATKRKISLLKKINGHLPIIYGDVYFLPQLMYKLVDNALKFTPENGSVEILANEVDDGVHIEIKDTGIGIPLCELEKIFDAFYQIDGSSTRRYGGNGLGLHIAKKVVDAHNGRIWIESTEGKGSSVHIFLPTDPKGRRSKERSCYSIPDGLV</sequence>
<evidence type="ECO:0000256" key="2">
    <source>
        <dbReference type="ARBA" id="ARBA00012438"/>
    </source>
</evidence>
<dbReference type="InterPro" id="IPR036097">
    <property type="entry name" value="HisK_dim/P_sf"/>
</dbReference>
<keyword evidence="4" id="KW-0808">Transferase</keyword>
<dbReference type="InterPro" id="IPR029016">
    <property type="entry name" value="GAF-like_dom_sf"/>
</dbReference>
<proteinExistence type="predicted"/>
<reference evidence="8 9" key="1">
    <citation type="submission" date="2016-10" db="EMBL/GenBank/DDBJ databases">
        <authorList>
            <person name="Varghese N."/>
            <person name="Submissions S."/>
        </authorList>
    </citation>
    <scope>NUCLEOTIDE SEQUENCE [LARGE SCALE GENOMIC DNA]</scope>
    <source>
        <strain evidence="8 9">PL 12/M</strain>
    </source>
</reference>
<dbReference type="CDD" id="cd16922">
    <property type="entry name" value="HATPase_EvgS-ArcB-TorS-like"/>
    <property type="match status" value="1"/>
</dbReference>
<evidence type="ECO:0000259" key="6">
    <source>
        <dbReference type="PROSITE" id="PS50109"/>
    </source>
</evidence>
<dbReference type="AlphaFoldDB" id="A0A7Z7FCT4"/>
<dbReference type="SUPFAM" id="SSF55785">
    <property type="entry name" value="PYP-like sensor domain (PAS domain)"/>
    <property type="match status" value="1"/>
</dbReference>
<dbReference type="PROSITE" id="PS50109">
    <property type="entry name" value="HIS_KIN"/>
    <property type="match status" value="1"/>
</dbReference>
<dbReference type="InterPro" id="IPR035965">
    <property type="entry name" value="PAS-like_dom_sf"/>
</dbReference>
<name>A0A7Z7FCT4_9EURY</name>
<evidence type="ECO:0000259" key="7">
    <source>
        <dbReference type="PROSITE" id="PS50112"/>
    </source>
</evidence>
<dbReference type="InterPro" id="IPR036890">
    <property type="entry name" value="HATPase_C_sf"/>
</dbReference>
<dbReference type="PRINTS" id="PR00344">
    <property type="entry name" value="BCTRLSENSOR"/>
</dbReference>
<dbReference type="Gene3D" id="1.10.287.130">
    <property type="match status" value="1"/>
</dbReference>
<dbReference type="CDD" id="cd00130">
    <property type="entry name" value="PAS"/>
    <property type="match status" value="1"/>
</dbReference>
<dbReference type="GO" id="GO:0000155">
    <property type="term" value="F:phosphorelay sensor kinase activity"/>
    <property type="evidence" value="ECO:0007669"/>
    <property type="project" value="InterPro"/>
</dbReference>
<dbReference type="Gene3D" id="3.30.565.10">
    <property type="entry name" value="Histidine kinase-like ATPase, C-terminal domain"/>
    <property type="match status" value="1"/>
</dbReference>
<dbReference type="Pfam" id="PF13188">
    <property type="entry name" value="PAS_8"/>
    <property type="match status" value="1"/>
</dbReference>
<dbReference type="RefSeq" id="WP_091710035.1">
    <property type="nucleotide sequence ID" value="NZ_FNCA01000005.1"/>
</dbReference>
<evidence type="ECO:0000256" key="5">
    <source>
        <dbReference type="ARBA" id="ARBA00022777"/>
    </source>
</evidence>
<organism evidence="8 9">
    <name type="scientific">Methanolobus vulcani</name>
    <dbReference type="NCBI Taxonomy" id="38026"/>
    <lineage>
        <taxon>Archaea</taxon>
        <taxon>Methanobacteriati</taxon>
        <taxon>Methanobacteriota</taxon>
        <taxon>Stenosarchaea group</taxon>
        <taxon>Methanomicrobia</taxon>
        <taxon>Methanosarcinales</taxon>
        <taxon>Methanosarcinaceae</taxon>
        <taxon>Methanolobus</taxon>
    </lineage>
</organism>
<dbReference type="GO" id="GO:0009927">
    <property type="term" value="F:histidine phosphotransfer kinase activity"/>
    <property type="evidence" value="ECO:0007669"/>
    <property type="project" value="TreeGrafter"/>
</dbReference>
<dbReference type="Pfam" id="PF02518">
    <property type="entry name" value="HATPase_c"/>
    <property type="match status" value="1"/>
</dbReference>
<dbReference type="PROSITE" id="PS50112">
    <property type="entry name" value="PAS"/>
    <property type="match status" value="1"/>
</dbReference>
<keyword evidence="9" id="KW-1185">Reference proteome</keyword>
<protein>
    <recommendedName>
        <fullName evidence="2">histidine kinase</fullName>
        <ecNumber evidence="2">2.7.13.3</ecNumber>
    </recommendedName>
</protein>
<dbReference type="OrthoDB" id="230688at2157"/>
<gene>
    <name evidence="8" type="ORF">SAMN04488589_1692</name>
</gene>
<dbReference type="InterPro" id="IPR003661">
    <property type="entry name" value="HisK_dim/P_dom"/>
</dbReference>
<keyword evidence="5 8" id="KW-0418">Kinase</keyword>
<dbReference type="SUPFAM" id="SSF55874">
    <property type="entry name" value="ATPase domain of HSP90 chaperone/DNA topoisomerase II/histidine kinase"/>
    <property type="match status" value="1"/>
</dbReference>
<evidence type="ECO:0000256" key="3">
    <source>
        <dbReference type="ARBA" id="ARBA00022553"/>
    </source>
</evidence>
<dbReference type="Pfam" id="PF01590">
    <property type="entry name" value="GAF"/>
    <property type="match status" value="1"/>
</dbReference>
<dbReference type="Proteomes" id="UP000199259">
    <property type="component" value="Unassembled WGS sequence"/>
</dbReference>
<dbReference type="GO" id="GO:0005886">
    <property type="term" value="C:plasma membrane"/>
    <property type="evidence" value="ECO:0007669"/>
    <property type="project" value="TreeGrafter"/>
</dbReference>
<accession>A0A7Z7FCT4</accession>
<dbReference type="InterPro" id="IPR003018">
    <property type="entry name" value="GAF"/>
</dbReference>
<dbReference type="InterPro" id="IPR000014">
    <property type="entry name" value="PAS"/>
</dbReference>
<dbReference type="EC" id="2.7.13.3" evidence="2"/>
<dbReference type="InterPro" id="IPR003594">
    <property type="entry name" value="HATPase_dom"/>
</dbReference>
<feature type="domain" description="Histidine kinase" evidence="6">
    <location>
        <begin position="363"/>
        <end position="582"/>
    </location>
</feature>
<dbReference type="FunFam" id="3.30.565.10:FF:000006">
    <property type="entry name" value="Sensor histidine kinase WalK"/>
    <property type="match status" value="1"/>
</dbReference>
<dbReference type="SMART" id="SM00388">
    <property type="entry name" value="HisKA"/>
    <property type="match status" value="1"/>
</dbReference>
<dbReference type="InterPro" id="IPR004358">
    <property type="entry name" value="Sig_transdc_His_kin-like_C"/>
</dbReference>
<dbReference type="Gene3D" id="3.30.450.20">
    <property type="entry name" value="PAS domain"/>
    <property type="match status" value="1"/>
</dbReference>
<dbReference type="InterPro" id="IPR005467">
    <property type="entry name" value="His_kinase_dom"/>
</dbReference>
<dbReference type="Gene3D" id="3.30.450.40">
    <property type="match status" value="1"/>
</dbReference>
<evidence type="ECO:0000256" key="4">
    <source>
        <dbReference type="ARBA" id="ARBA00022679"/>
    </source>
</evidence>
<dbReference type="Pfam" id="PF00512">
    <property type="entry name" value="HisKA"/>
    <property type="match status" value="1"/>
</dbReference>
<dbReference type="EMBL" id="FNCA01000005">
    <property type="protein sequence ID" value="SDF92486.1"/>
    <property type="molecule type" value="Genomic_DNA"/>
</dbReference>
<dbReference type="CDD" id="cd00082">
    <property type="entry name" value="HisKA"/>
    <property type="match status" value="1"/>
</dbReference>
<dbReference type="PANTHER" id="PTHR43047">
    <property type="entry name" value="TWO-COMPONENT HISTIDINE PROTEIN KINASE"/>
    <property type="match status" value="1"/>
</dbReference>
<dbReference type="PANTHER" id="PTHR43047:SF72">
    <property type="entry name" value="OSMOSENSING HISTIDINE PROTEIN KINASE SLN1"/>
    <property type="match status" value="1"/>
</dbReference>
<dbReference type="SUPFAM" id="SSF47384">
    <property type="entry name" value="Homodimeric domain of signal transducing histidine kinase"/>
    <property type="match status" value="1"/>
</dbReference>
<dbReference type="SMART" id="SM00065">
    <property type="entry name" value="GAF"/>
    <property type="match status" value="1"/>
</dbReference>
<evidence type="ECO:0000313" key="8">
    <source>
        <dbReference type="EMBL" id="SDF92486.1"/>
    </source>
</evidence>